<gene>
    <name evidence="2" type="ORF">COV53_04845</name>
</gene>
<sequence length="97" mass="11050">MKNFVIIACVAVFIVIGFLANTRDSDNSYSKDKDRISELENCLEEYKSVQEEYETAIRQAKHSLEYFGDGSDYQDLINSRDEAVSSLYIGSDTPICY</sequence>
<reference evidence="2 3" key="1">
    <citation type="submission" date="2017-09" db="EMBL/GenBank/DDBJ databases">
        <title>Depth-based differentiation of microbial function through sediment-hosted aquifers and enrichment of novel symbionts in the deep terrestrial subsurface.</title>
        <authorList>
            <person name="Probst A.J."/>
            <person name="Ladd B."/>
            <person name="Jarett J.K."/>
            <person name="Geller-Mcgrath D.E."/>
            <person name="Sieber C.M."/>
            <person name="Emerson J.B."/>
            <person name="Anantharaman K."/>
            <person name="Thomas B.C."/>
            <person name="Malmstrom R."/>
            <person name="Stieglmeier M."/>
            <person name="Klingl A."/>
            <person name="Woyke T."/>
            <person name="Ryan C.M."/>
            <person name="Banfield J.F."/>
        </authorList>
    </citation>
    <scope>NUCLEOTIDE SEQUENCE [LARGE SCALE GENOMIC DNA]</scope>
    <source>
        <strain evidence="2">CG11_big_fil_rev_8_21_14_0_20_37_11</strain>
    </source>
</reference>
<accession>A0A2H0NGR1</accession>
<evidence type="ECO:0000313" key="2">
    <source>
        <dbReference type="EMBL" id="PIR08088.1"/>
    </source>
</evidence>
<name>A0A2H0NGR1_9BACT</name>
<feature type="coiled-coil region" evidence="1">
    <location>
        <begin position="36"/>
        <end position="63"/>
    </location>
</feature>
<evidence type="ECO:0000313" key="3">
    <source>
        <dbReference type="Proteomes" id="UP000230707"/>
    </source>
</evidence>
<keyword evidence="1" id="KW-0175">Coiled coil</keyword>
<comment type="caution">
    <text evidence="2">The sequence shown here is derived from an EMBL/GenBank/DDBJ whole genome shotgun (WGS) entry which is preliminary data.</text>
</comment>
<dbReference type="AlphaFoldDB" id="A0A2H0NGR1"/>
<dbReference type="EMBL" id="PCWS01000106">
    <property type="protein sequence ID" value="PIR08088.1"/>
    <property type="molecule type" value="Genomic_DNA"/>
</dbReference>
<dbReference type="Proteomes" id="UP000230707">
    <property type="component" value="Unassembled WGS sequence"/>
</dbReference>
<proteinExistence type="predicted"/>
<organism evidence="2 3">
    <name type="scientific">Candidatus Gottesmanbacteria bacterium CG11_big_fil_rev_8_21_14_0_20_37_11</name>
    <dbReference type="NCBI Taxonomy" id="1974575"/>
    <lineage>
        <taxon>Bacteria</taxon>
        <taxon>Candidatus Gottesmaniibacteriota</taxon>
    </lineage>
</organism>
<protein>
    <submittedName>
        <fullName evidence="2">Uncharacterized protein</fullName>
    </submittedName>
</protein>
<evidence type="ECO:0000256" key="1">
    <source>
        <dbReference type="SAM" id="Coils"/>
    </source>
</evidence>